<evidence type="ECO:0000256" key="2">
    <source>
        <dbReference type="ARBA" id="ARBA00001974"/>
    </source>
</evidence>
<dbReference type="PATRIC" id="fig|1261127.3.peg.2734"/>
<dbReference type="Gene3D" id="3.90.700.10">
    <property type="entry name" value="Succinate dehydrogenase/fumarate reductase flavoprotein, catalytic domain"/>
    <property type="match status" value="1"/>
</dbReference>
<dbReference type="InterPro" id="IPR029039">
    <property type="entry name" value="Flavoprotein-like_sf"/>
</dbReference>
<comment type="cofactor">
    <cofactor evidence="1">
        <name>FMN</name>
        <dbReference type="ChEBI" id="CHEBI:58210"/>
    </cofactor>
</comment>
<dbReference type="InterPro" id="IPR036188">
    <property type="entry name" value="FAD/NAD-bd_sf"/>
</dbReference>
<dbReference type="InterPro" id="IPR005025">
    <property type="entry name" value="FMN_Rdtase-like_dom"/>
</dbReference>
<dbReference type="Gene3D" id="3.40.50.360">
    <property type="match status" value="1"/>
</dbReference>
<dbReference type="InterPro" id="IPR007329">
    <property type="entry name" value="FMN-bd"/>
</dbReference>
<evidence type="ECO:0000256" key="8">
    <source>
        <dbReference type="RuleBase" id="RU366062"/>
    </source>
</evidence>
<gene>
    <name evidence="10" type="ORF">F384_13015</name>
</gene>
<comment type="similarity">
    <text evidence="3 8">Belongs to the FAD-dependent oxidoreductase 2 family. FRD/SDH subfamily.</text>
</comment>
<evidence type="ECO:0000313" key="10">
    <source>
        <dbReference type="EMBL" id="AKE59413.1"/>
    </source>
</evidence>
<reference evidence="10 11" key="1">
    <citation type="journal article" date="2013" name="Appl. Microbiol. Biotechnol.">
        <title>Glycerol assimilation and production of 1,3-propanediol by Citrobacter amalonaticus Y19.</title>
        <authorList>
            <person name="Ainala S.K."/>
            <person name="Ashok S."/>
            <person name="Ko Y."/>
            <person name="Park S."/>
        </authorList>
    </citation>
    <scope>NUCLEOTIDE SEQUENCE [LARGE SCALE GENOMIC DNA]</scope>
    <source>
        <strain evidence="10 11">Y19</strain>
    </source>
</reference>
<sequence length="806" mass="88054">MKFTAIVGTTSPKSYNRTLLQFMQAHFKDKAEIELLEINEIPMFNQDNPSNSPQLLKINEKIMASDGVILATPEYNHSIPSSLKSLLEWLSYELHPLDGKPVMILGASIDSQGSSRAQLHLRQILDAPGVNANVMPGYEFLLGNAHKAFDDNGQLNSEGTIDFLEICFLRFMRFAKISNQLNEEEDFAFNPGTYEVKALGHGGDLPIKVSFSEKKIESINIDTGGETEGLADVVFIRIPDKIIEGQTLNVDALSGASETSHAVIDGVAKAVKLAGVNPDILKRRPKPASSLNRGDEEYTCDVVVIGGGGAGLSAAATVLQEGKSAIVLEKYPAVGGNTIRTGGPINAANPEWQRSFQENPGERHTIEVLLNTDESNIHEEYLADFRALKQEFAVYQKQFGDEKGYLFDSPLLHRMQTYFGGKRTDLEGNNIYGQYDLVKILTDRALESIKWLEEIGVEYHKDIVFAPVGALWRRGHKPVKKYGTAFILALRKYIEDMFGTIITDSPAKELLIEDGEIKGVIAVGVNGQKITIRSKAVVLASGGFGANTRMLKQYNTYWSHIADDIKTTNSYAMTGDGILLGQSVGAGLTGMGFTQLMPVADPNTGELFSGLQVPPENFVIVNKQGKRFVNEFAGRDVLTKAALAEGGLFYLIADDEIKKTAANTSQEKIDRQVEEGTLFRADTLEALAVKVGMDPAVLVDTVDKYNSYVESGIDPEFHKDTFSLKVEKAPFYATPRQPAVHHTMGGLKIDTATRVLDENNHPINNLYAAGEVAGGIHAGNRLGGNALADIFTFGRIAGKTAVDEMN</sequence>
<dbReference type="InterPro" id="IPR010960">
    <property type="entry name" value="Flavocytochrome_c"/>
</dbReference>
<dbReference type="GO" id="GO:0016491">
    <property type="term" value="F:oxidoreductase activity"/>
    <property type="evidence" value="ECO:0007669"/>
    <property type="project" value="UniProtKB-KW"/>
</dbReference>
<evidence type="ECO:0000313" key="11">
    <source>
        <dbReference type="Proteomes" id="UP000034085"/>
    </source>
</evidence>
<protein>
    <submittedName>
        <fullName evidence="10">NADPH-dependent FMN reductase</fullName>
    </submittedName>
</protein>
<dbReference type="Proteomes" id="UP000034085">
    <property type="component" value="Chromosome"/>
</dbReference>
<evidence type="ECO:0000256" key="7">
    <source>
        <dbReference type="ARBA" id="ARBA00023002"/>
    </source>
</evidence>
<dbReference type="SUPFAM" id="SSF51905">
    <property type="entry name" value="FAD/NAD(P)-binding domain"/>
    <property type="match status" value="1"/>
</dbReference>
<dbReference type="InterPro" id="IPR050315">
    <property type="entry name" value="FAD-oxidoreductase_2"/>
</dbReference>
<organism evidence="10 11">
    <name type="scientific">Citrobacter amalonaticus Y19</name>
    <dbReference type="NCBI Taxonomy" id="1261127"/>
    <lineage>
        <taxon>Bacteria</taxon>
        <taxon>Pseudomonadati</taxon>
        <taxon>Pseudomonadota</taxon>
        <taxon>Gammaproteobacteria</taxon>
        <taxon>Enterobacterales</taxon>
        <taxon>Enterobacteriaceae</taxon>
        <taxon>Citrobacter</taxon>
    </lineage>
</organism>
<evidence type="ECO:0000256" key="6">
    <source>
        <dbReference type="ARBA" id="ARBA00022827"/>
    </source>
</evidence>
<dbReference type="AlphaFoldDB" id="A0A0F6RFT0"/>
<dbReference type="Gene3D" id="3.50.50.60">
    <property type="entry name" value="FAD/NAD(P)-binding domain"/>
    <property type="match status" value="2"/>
</dbReference>
<dbReference type="Pfam" id="PF00890">
    <property type="entry name" value="FAD_binding_2"/>
    <property type="match status" value="2"/>
</dbReference>
<name>A0A0F6RFT0_CITAM</name>
<evidence type="ECO:0000256" key="4">
    <source>
        <dbReference type="ARBA" id="ARBA00022630"/>
    </source>
</evidence>
<dbReference type="PANTHER" id="PTHR43400:SF7">
    <property type="entry name" value="FAD-DEPENDENT OXIDOREDUCTASE 2 FAD BINDING DOMAIN-CONTAINING PROTEIN"/>
    <property type="match status" value="1"/>
</dbReference>
<dbReference type="PANTHER" id="PTHR43400">
    <property type="entry name" value="FUMARATE REDUCTASE"/>
    <property type="match status" value="1"/>
</dbReference>
<keyword evidence="4 8" id="KW-0285">Flavoprotein</keyword>
<feature type="domain" description="FMN-binding" evidence="9">
    <location>
        <begin position="200"/>
        <end position="274"/>
    </location>
</feature>
<dbReference type="Gene3D" id="3.90.1010.20">
    <property type="match status" value="1"/>
</dbReference>
<dbReference type="InterPro" id="IPR003953">
    <property type="entry name" value="FAD-dep_OxRdtase_2_FAD-bd"/>
</dbReference>
<evidence type="ECO:0000259" key="9">
    <source>
        <dbReference type="SMART" id="SM00900"/>
    </source>
</evidence>
<dbReference type="GO" id="GO:0010181">
    <property type="term" value="F:FMN binding"/>
    <property type="evidence" value="ECO:0007669"/>
    <property type="project" value="InterPro"/>
</dbReference>
<dbReference type="RefSeq" id="WP_046483365.1">
    <property type="nucleotide sequence ID" value="NZ_CP011132.1"/>
</dbReference>
<evidence type="ECO:0000256" key="1">
    <source>
        <dbReference type="ARBA" id="ARBA00001917"/>
    </source>
</evidence>
<dbReference type="Pfam" id="PF04205">
    <property type="entry name" value="FMN_bind"/>
    <property type="match status" value="1"/>
</dbReference>
<dbReference type="HOGENOM" id="CLU_011398_4_0_6"/>
<dbReference type="GO" id="GO:0016020">
    <property type="term" value="C:membrane"/>
    <property type="evidence" value="ECO:0007669"/>
    <property type="project" value="InterPro"/>
</dbReference>
<dbReference type="EMBL" id="CP011132">
    <property type="protein sequence ID" value="AKE59413.1"/>
    <property type="molecule type" value="Genomic_DNA"/>
</dbReference>
<accession>A0A0F6RFT0</accession>
<dbReference type="KEGG" id="cama:F384_13015"/>
<dbReference type="OrthoDB" id="8523426at2"/>
<comment type="cofactor">
    <cofactor evidence="2">
        <name>FAD</name>
        <dbReference type="ChEBI" id="CHEBI:57692"/>
    </cofactor>
</comment>
<dbReference type="NCBIfam" id="TIGR01813">
    <property type="entry name" value="flavo_cyto_c"/>
    <property type="match status" value="1"/>
</dbReference>
<evidence type="ECO:0000256" key="5">
    <source>
        <dbReference type="ARBA" id="ARBA00022643"/>
    </source>
</evidence>
<keyword evidence="6 8" id="KW-0274">FAD</keyword>
<evidence type="ECO:0000256" key="3">
    <source>
        <dbReference type="ARBA" id="ARBA00008040"/>
    </source>
</evidence>
<proteinExistence type="inferred from homology"/>
<dbReference type="Pfam" id="PF03358">
    <property type="entry name" value="FMN_red"/>
    <property type="match status" value="1"/>
</dbReference>
<dbReference type="SUPFAM" id="SSF52218">
    <property type="entry name" value="Flavoproteins"/>
    <property type="match status" value="1"/>
</dbReference>
<dbReference type="SMART" id="SM00900">
    <property type="entry name" value="FMN_bind"/>
    <property type="match status" value="1"/>
</dbReference>
<dbReference type="InterPro" id="IPR027477">
    <property type="entry name" value="Succ_DH/fumarate_Rdtase_cat_sf"/>
</dbReference>
<keyword evidence="7 8" id="KW-0560">Oxidoreductase</keyword>
<keyword evidence="5" id="KW-0288">FMN</keyword>
<dbReference type="SUPFAM" id="SSF56425">
    <property type="entry name" value="Succinate dehydrogenase/fumarate reductase flavoprotein, catalytic domain"/>
    <property type="match status" value="1"/>
</dbReference>